<dbReference type="HGNC" id="HGNC:3009">
    <property type="gene designation" value="DPP4"/>
</dbReference>
<reference evidence="2 3" key="3">
    <citation type="journal article" date="2005" name="Nature">
        <title>Generation and annotation of the DNA sequences of human chromosomes 2 and 4.</title>
        <authorList>
            <person name="Hillier L.W."/>
            <person name="Graves T.A."/>
            <person name="Fulton R.S."/>
            <person name="Fulton L.A."/>
            <person name="Pepin K.H."/>
            <person name="Minx P."/>
            <person name="Wagner-McPherson C."/>
            <person name="Layman D."/>
            <person name="Wylie K."/>
            <person name="Sekhon M."/>
            <person name="Becker M.C."/>
            <person name="Fewell G.A."/>
            <person name="Delehaunty K.D."/>
            <person name="Miner T.L."/>
            <person name="Nash W.E."/>
            <person name="Kremitzki C."/>
            <person name="Oddy L."/>
            <person name="Du H."/>
            <person name="Sun H."/>
            <person name="Bradshaw-Cordum H."/>
            <person name="Ali J."/>
            <person name="Carter J."/>
            <person name="Cordes M."/>
            <person name="Harris A."/>
            <person name="Isak A."/>
            <person name="van Brunt A."/>
            <person name="Nguyen C."/>
            <person name="Du F."/>
            <person name="Courtney L."/>
            <person name="Kalicki J."/>
            <person name="Ozersky P."/>
            <person name="Abbott S."/>
            <person name="Armstrong J."/>
            <person name="Belter E.A."/>
            <person name="Caruso L."/>
            <person name="Cedroni M."/>
            <person name="Cotton M."/>
            <person name="Davidson T."/>
            <person name="Desai A."/>
            <person name="Elliott G."/>
            <person name="Erb T."/>
            <person name="Fronick C."/>
            <person name="Gaige T."/>
            <person name="Haakenson W."/>
            <person name="Haglund K."/>
            <person name="Holmes A."/>
            <person name="Harkins R."/>
            <person name="Kim K."/>
            <person name="Kruchowski S.S."/>
            <person name="Strong C.M."/>
            <person name="Grewal N."/>
            <person name="Goyea E."/>
            <person name="Hou S."/>
            <person name="Levy A."/>
            <person name="Martinka S."/>
            <person name="Mead K."/>
            <person name="McLellan M.D."/>
            <person name="Meyer R."/>
            <person name="Randall-Maher J."/>
            <person name="Tomlinson C."/>
            <person name="Dauphin-Kohlberg S."/>
            <person name="Kozlowicz-Reilly A."/>
            <person name="Shah N."/>
            <person name="Swearengen-Shahid S."/>
            <person name="Snider J."/>
            <person name="Strong J.T."/>
            <person name="Thompson J."/>
            <person name="Yoakum M."/>
            <person name="Leonard S."/>
            <person name="Pearman C."/>
            <person name="Trani L."/>
            <person name="Radionenko M."/>
            <person name="Waligorski J.E."/>
            <person name="Wang C."/>
            <person name="Rock S.M."/>
            <person name="Tin-Wollam A.M."/>
            <person name="Maupin R."/>
            <person name="Latreille P."/>
            <person name="Wendl M.C."/>
            <person name="Yang S.P."/>
            <person name="Pohl C."/>
            <person name="Wallis J.W."/>
            <person name="Spieth J."/>
            <person name="Bieri T.A."/>
            <person name="Berkowicz N."/>
            <person name="Nelson J.O."/>
            <person name="Osborne J."/>
            <person name="Ding L."/>
            <person name="Meyer R."/>
            <person name="Sabo A."/>
            <person name="Shotland Y."/>
            <person name="Sinha P."/>
            <person name="Wohldmann P.E."/>
            <person name="Cook L.L."/>
            <person name="Hickenbotham M.T."/>
            <person name="Eldred J."/>
            <person name="Williams D."/>
            <person name="Jones T.A."/>
            <person name="She X."/>
            <person name="Ciccarelli F.D."/>
            <person name="Izaurralde E."/>
            <person name="Taylor J."/>
            <person name="Schmutz J."/>
            <person name="Myers R.M."/>
            <person name="Cox D.R."/>
            <person name="Huang X."/>
            <person name="McPherson J.D."/>
            <person name="Mardis E.R."/>
            <person name="Clifton S.W."/>
            <person name="Warren W.C."/>
            <person name="Chinwalla A.T."/>
            <person name="Eddy S.R."/>
            <person name="Marra M.A."/>
            <person name="Ovcharenko I."/>
            <person name="Furey T.S."/>
            <person name="Miller W."/>
            <person name="Eichler E.E."/>
            <person name="Bork P."/>
            <person name="Suyama M."/>
            <person name="Torrents D."/>
            <person name="Waterston R.H."/>
            <person name="Wilson R.K."/>
        </authorList>
    </citation>
    <scope>NUCLEOTIDE SEQUENCE [LARGE SCALE GENOMIC DNA]</scope>
</reference>
<evidence type="ECO:0000256" key="1">
    <source>
        <dbReference type="SAM" id="MobiDB-lite"/>
    </source>
</evidence>
<gene>
    <name evidence="2" type="primary">DPP4</name>
</gene>
<evidence type="ECO:0000313" key="3">
    <source>
        <dbReference type="Proteomes" id="UP000005640"/>
    </source>
</evidence>
<dbReference type="Ensembl" id="ENST00000676479.1">
    <property type="protein sequence ID" value="ENSP00000504273.1"/>
    <property type="gene ID" value="ENSG00000197635.11"/>
</dbReference>
<dbReference type="OpenTargets" id="ENSG00000197635"/>
<feature type="region of interest" description="Disordered" evidence="1">
    <location>
        <begin position="1"/>
        <end position="55"/>
    </location>
</feature>
<reference evidence="2 3" key="2">
    <citation type="journal article" date="2004" name="Nature">
        <title>Finishing the euchromatic sequence of the human genome.</title>
        <authorList>
            <consortium name="International Human Genome Sequencing Consortium"/>
        </authorList>
    </citation>
    <scope>NUCLEOTIDE SEQUENCE [LARGE SCALE GENOMIC DNA]</scope>
</reference>
<dbReference type="Proteomes" id="UP000005640">
    <property type="component" value="Chromosome 2"/>
</dbReference>
<dbReference type="EMBL" id="AC008063">
    <property type="status" value="NOT_ANNOTATED_CDS"/>
    <property type="molecule type" value="Genomic_DNA"/>
</dbReference>
<dbReference type="GeneTree" id="ENSGT00940000161291"/>
<dbReference type="OrthoDB" id="16520at2759"/>
<dbReference type="AlphaFoldDB" id="A0A7I2V501"/>
<protein>
    <submittedName>
        <fullName evidence="2">Dipeptidyl peptidase 4</fullName>
    </submittedName>
</protein>
<name>A0A7I2V501_HUMAN</name>
<keyword evidence="3" id="KW-1185">Reference proteome</keyword>
<reference evidence="2" key="4">
    <citation type="submission" date="2025-08" db="UniProtKB">
        <authorList>
            <consortium name="Ensembl"/>
        </authorList>
    </citation>
    <scope>IDENTIFICATION</scope>
</reference>
<sequence length="78" mass="8004">MKVSAAPRTSPGRAVGTSSPNSPNGPKAGETGPGTPLRRKPQGHPLTDTVEGSSGTAGCCCACHHHHRARGSAEQRHR</sequence>
<dbReference type="Ensembl" id="ENST00000676479.1">
    <property type="protein sequence ID" value="ENSP00000504273.1"/>
    <property type="gene ID" value="ENSG00000197635.12"/>
</dbReference>
<dbReference type="Bgee" id="ENSG00000197635">
    <property type="expression patterns" value="Expressed in calcaneal tendon and 158 other cell types or tissues"/>
</dbReference>
<reference evidence="2" key="5">
    <citation type="submission" date="2025-09" db="UniProtKB">
        <authorList>
            <consortium name="Ensembl"/>
        </authorList>
    </citation>
    <scope>IDENTIFICATION</scope>
</reference>
<accession>A0A7I2V501</accession>
<organism evidence="2 3">
    <name type="scientific">Homo sapiens</name>
    <name type="common">Human</name>
    <dbReference type="NCBI Taxonomy" id="9606"/>
    <lineage>
        <taxon>Eukaryota</taxon>
        <taxon>Metazoa</taxon>
        <taxon>Chordata</taxon>
        <taxon>Craniata</taxon>
        <taxon>Vertebrata</taxon>
        <taxon>Euteleostomi</taxon>
        <taxon>Mammalia</taxon>
        <taxon>Eutheria</taxon>
        <taxon>Euarchontoglires</taxon>
        <taxon>Primates</taxon>
        <taxon>Haplorrhini</taxon>
        <taxon>Catarrhini</taxon>
        <taxon>Hominidae</taxon>
        <taxon>Homo</taxon>
    </lineage>
</organism>
<reference evidence="2 3" key="1">
    <citation type="journal article" date="2001" name="Nature">
        <title>Initial sequencing and analysis of the human genome.</title>
        <authorList>
            <consortium name="International Human Genome Sequencing Consortium"/>
            <person name="Lander E.S."/>
            <person name="Linton L.M."/>
            <person name="Birren B."/>
            <person name="Nusbaum C."/>
            <person name="Zody M.C."/>
            <person name="Baldwin J."/>
            <person name="Devon K."/>
            <person name="Dewar K."/>
            <person name="Doyle M."/>
            <person name="FitzHugh W."/>
            <person name="Funke R."/>
            <person name="Gage D."/>
            <person name="Harris K."/>
            <person name="Heaford A."/>
            <person name="Howland J."/>
            <person name="Kann L."/>
            <person name="Lehoczky J."/>
            <person name="LeVine R."/>
            <person name="McEwan P."/>
            <person name="McKernan K."/>
            <person name="Meldrim J."/>
            <person name="Mesirov J.P."/>
            <person name="Miranda C."/>
            <person name="Morris W."/>
            <person name="Naylor J."/>
            <person name="Raymond C."/>
            <person name="Rosetti M."/>
            <person name="Santos R."/>
            <person name="Sheridan A."/>
            <person name="Sougnez C."/>
            <person name="Stange-Thomann N."/>
            <person name="Stojanovic N."/>
            <person name="Subramanian A."/>
            <person name="Wyman D."/>
            <person name="Rogers J."/>
            <person name="Sulston J."/>
            <person name="Ainscough R."/>
            <person name="Beck S."/>
            <person name="Bentley D."/>
            <person name="Burton J."/>
            <person name="Clee C."/>
            <person name="Carter N."/>
            <person name="Coulson A."/>
            <person name="Deadman R."/>
            <person name="Deloukas P."/>
            <person name="Dunham A."/>
            <person name="Dunham I."/>
            <person name="Durbin R."/>
            <person name="French L."/>
            <person name="Grafham D."/>
            <person name="Gregory S."/>
            <person name="Hubbard T."/>
            <person name="Humphray S."/>
            <person name="Hunt A."/>
            <person name="Jones M."/>
            <person name="Lloyd C."/>
            <person name="McMurray A."/>
            <person name="Matthews L."/>
            <person name="Mercer S."/>
            <person name="Milne S."/>
            <person name="Mullikin J.C."/>
            <person name="Mungall A."/>
            <person name="Plumb R."/>
            <person name="Ross M."/>
            <person name="Shownkeen R."/>
            <person name="Sims S."/>
            <person name="Waterston R.H."/>
            <person name="Wilson R.K."/>
            <person name="Hillier L.W."/>
            <person name="McPherson J.D."/>
            <person name="Marra M.A."/>
            <person name="Mardis E.R."/>
            <person name="Fulton L.A."/>
            <person name="Chinwalla A.T."/>
            <person name="Pepin K.H."/>
            <person name="Gish W.R."/>
            <person name="Chissoe S.L."/>
            <person name="Wendl M.C."/>
            <person name="Delehaunty K.D."/>
            <person name="Miner T.L."/>
            <person name="Delehaunty A."/>
            <person name="Kramer J.B."/>
            <person name="Cook L.L."/>
            <person name="Fulton R.S."/>
            <person name="Johnson D.L."/>
            <person name="Minx P.J."/>
            <person name="Clifton S.W."/>
            <person name="Hawkins T."/>
            <person name="Branscomb E."/>
            <person name="Predki P."/>
            <person name="Richardson P."/>
            <person name="Wenning S."/>
            <person name="Slezak T."/>
            <person name="Doggett N."/>
            <person name="Cheng J.F."/>
            <person name="Olsen A."/>
            <person name="Lucas S."/>
            <person name="Elkin C."/>
            <person name="Uberbacher E."/>
            <person name="Frazier M."/>
            <person name="Gibbs R.A."/>
            <person name="Muzny D.M."/>
            <person name="Scherer S.E."/>
            <person name="Bouck J.B."/>
            <person name="Sodergren E.J."/>
            <person name="Worley K.C."/>
            <person name="Rives C.M."/>
            <person name="Gorrell J.H."/>
            <person name="Metzker M.L."/>
            <person name="Naylor S.L."/>
            <person name="Kucherlapati R.S."/>
            <person name="Nelson D.L."/>
            <person name="Weinstock G.M."/>
            <person name="Sakaki Y."/>
            <person name="Fujiyama A."/>
            <person name="Hattori M."/>
            <person name="Yada T."/>
            <person name="Toyoda A."/>
            <person name="Itoh T."/>
            <person name="Kawagoe C."/>
            <person name="Watanabe H."/>
            <person name="Totoki Y."/>
            <person name="Taylor T."/>
            <person name="Weissenbach J."/>
            <person name="Heilig R."/>
            <person name="Saurin W."/>
            <person name="Artiguenave F."/>
            <person name="Brottier P."/>
            <person name="Bruls T."/>
            <person name="Pelletier E."/>
            <person name="Robert C."/>
            <person name="Wincker P."/>
            <person name="Smith D.R."/>
            <person name="Doucette-Stamm L."/>
            <person name="Rubenfield M."/>
            <person name="Weinstock K."/>
            <person name="Lee H.M."/>
            <person name="Dubois J."/>
            <person name="Rosenthal A."/>
            <person name="Platzer M."/>
            <person name="Nyakatura G."/>
            <person name="Taudien S."/>
            <person name="Rump A."/>
            <person name="Yang H."/>
            <person name="Yu J."/>
            <person name="Wang J."/>
            <person name="Huang G."/>
            <person name="Gu J."/>
            <person name="Hood L."/>
            <person name="Rowen L."/>
            <person name="Madan A."/>
            <person name="Qin S."/>
            <person name="Davis R.W."/>
            <person name="Federspiel N.A."/>
            <person name="Abola A.P."/>
            <person name="Proctor M.J."/>
            <person name="Myers R.M."/>
            <person name="Schmutz J."/>
            <person name="Dickson M."/>
            <person name="Grimwood J."/>
            <person name="Cox D.R."/>
            <person name="Olson M.V."/>
            <person name="Kaul R."/>
            <person name="Raymond C."/>
            <person name="Shimizu N."/>
            <person name="Kawasaki K."/>
            <person name="Minoshima S."/>
            <person name="Evans G.A."/>
            <person name="Athanasiou M."/>
            <person name="Schultz R."/>
            <person name="Roe B.A."/>
            <person name="Chen F."/>
            <person name="Pan H."/>
            <person name="Ramser J."/>
            <person name="Lehrach H."/>
            <person name="Reinhardt R."/>
            <person name="McCombie W.R."/>
            <person name="de la Bastide M."/>
            <person name="Dedhia N."/>
            <person name="Blocker H."/>
            <person name="Hornischer K."/>
            <person name="Nordsiek G."/>
            <person name="Agarwala R."/>
            <person name="Aravind L."/>
            <person name="Bailey J.A."/>
            <person name="Bateman A."/>
            <person name="Batzoglou S."/>
            <person name="Birney E."/>
            <person name="Bork P."/>
            <person name="Brown D.G."/>
            <person name="Burge C.B."/>
            <person name="Cerutti L."/>
            <person name="Chen H.C."/>
            <person name="Church D."/>
            <person name="Clamp M."/>
            <person name="Copley R.R."/>
            <person name="Doerks T."/>
            <person name="Eddy S.R."/>
            <person name="Eichler E.E."/>
            <person name="Furey T.S."/>
            <person name="Galagan J."/>
            <person name="Gilbert J.G."/>
            <person name="Harmon C."/>
            <person name="Hayashizaki Y."/>
            <person name="Haussler D."/>
            <person name="Hermjakob H."/>
            <person name="Hokamp K."/>
            <person name="Jang W."/>
            <person name="Johnson L.S."/>
            <person name="Jones T.A."/>
            <person name="Kasif S."/>
            <person name="Kaspryzk A."/>
            <person name="Kennedy S."/>
            <person name="Kent W.J."/>
            <person name="Kitts P."/>
            <person name="Koonin E.V."/>
            <person name="Korf I."/>
            <person name="Kulp D."/>
            <person name="Lancet D."/>
            <person name="Lowe T.M."/>
            <person name="McLysaght A."/>
            <person name="Mikkelsen T."/>
            <person name="Moran J.V."/>
            <person name="Mulder N."/>
            <person name="Pollara V.J."/>
            <person name="Ponting C.P."/>
            <person name="Schuler G."/>
            <person name="Schultz J."/>
            <person name="Slater G."/>
            <person name="Smit A.F."/>
            <person name="Stupka E."/>
            <person name="Szustakowski J."/>
            <person name="Thierry-Mieg D."/>
            <person name="Thierry-Mieg J."/>
            <person name="Wagner L."/>
            <person name="Wallis J."/>
            <person name="Wheeler R."/>
            <person name="Williams A."/>
            <person name="Wolf Y.I."/>
            <person name="Wolfe K.H."/>
            <person name="Yang S.P."/>
            <person name="Yeh R.F."/>
            <person name="Collins F."/>
            <person name="Guyer M.S."/>
            <person name="Peterson J."/>
            <person name="Felsenfeld A."/>
            <person name="Wetterstrand K.A."/>
            <person name="Patrinos A."/>
            <person name="Morgan M.J."/>
            <person name="de Jong P."/>
            <person name="Catanese J.J."/>
            <person name="Osoegawa K."/>
            <person name="Shizuya H."/>
            <person name="Choi S."/>
            <person name="Chen Y.J."/>
        </authorList>
    </citation>
    <scope>NUCLEOTIDE SEQUENCE [LARGE SCALE GENOMIC DNA]</scope>
</reference>
<evidence type="ECO:0000313" key="2">
    <source>
        <dbReference type="Ensembl" id="ENSP00000504273.1"/>
    </source>
</evidence>
<proteinExistence type="predicted"/>